<evidence type="ECO:0000256" key="1">
    <source>
        <dbReference type="ARBA" id="ARBA00004651"/>
    </source>
</evidence>
<name>A0A363UK97_9GAMM</name>
<dbReference type="Pfam" id="PF00005">
    <property type="entry name" value="ABC_tran"/>
    <property type="match status" value="1"/>
</dbReference>
<dbReference type="InterPro" id="IPR003593">
    <property type="entry name" value="AAA+_ATPase"/>
</dbReference>
<dbReference type="CDD" id="cd18552">
    <property type="entry name" value="ABC_6TM_MsbA_like"/>
    <property type="match status" value="1"/>
</dbReference>
<keyword evidence="9" id="KW-0445">Lipid transport</keyword>
<dbReference type="InterPro" id="IPR027417">
    <property type="entry name" value="P-loop_NTPase"/>
</dbReference>
<keyword evidence="7" id="KW-1278">Translocase</keyword>
<evidence type="ECO:0000313" key="15">
    <source>
        <dbReference type="Proteomes" id="UP000251800"/>
    </source>
</evidence>
<feature type="domain" description="ABC transmembrane type-1" evidence="13">
    <location>
        <begin position="32"/>
        <end position="311"/>
    </location>
</feature>
<dbReference type="Gene3D" id="3.40.50.300">
    <property type="entry name" value="P-loop containing nucleotide triphosphate hydrolases"/>
    <property type="match status" value="1"/>
</dbReference>
<sequence length="584" mass="64145">MTDVLTGDSDPTPRQVYRRLLGYATPHWRMFLLAIVGMTLLSAADVGLTALMQPLLDGSFVERDPKIIRLMPIAILVLFLTRGVAQLTASYCMAWVGRKVIKTIRTDLFSQYLRLPVSFFDREAGGQLIARLTYHVDQVAESTTSAIGTVIKDGLTVIGLLCLIVYLNWKLACFVLVVGPLIAGLVRIVSRRFRKLSRRIQNSMGNTVHVADEVISGHRVVKVFGGQTLEAERFEEVNEYNRRQHLKMVLSQVGSTALIQWIAAFAISAIVFIATTQPTMTPGAFAAFMGGLIGLLRPLRNLTTVNERIQRGISAAAEIFDLLDQTPEQDTGQRVIDRVNGELVFDAVSLRYTDSSKPAVNGVDLTVPAGQVVAFVGRSGSGKTSLLSLIPRFYQPSSGEIRLDGHALEDYELTSLRRQIALVDQSVTLFNATVGENIAYGVGRPVSDEDIRQAARSAHALEFIERLEQGFDTQIGQNGVLLSGGQRQRIAIARAILKDAPILILDEATSALDTESERKIQAALEGLMKGRTTLVIAHRLSTIQNADLIVVMDDGRVVEQGTHTDLLRRNGAYAALHQLQFEDD</sequence>
<dbReference type="SUPFAM" id="SSF90123">
    <property type="entry name" value="ABC transporter transmembrane region"/>
    <property type="match status" value="1"/>
</dbReference>
<dbReference type="InterPro" id="IPR003439">
    <property type="entry name" value="ABC_transporter-like_ATP-bd"/>
</dbReference>
<dbReference type="GO" id="GO:0016887">
    <property type="term" value="F:ATP hydrolysis activity"/>
    <property type="evidence" value="ECO:0007669"/>
    <property type="project" value="InterPro"/>
</dbReference>
<gene>
    <name evidence="14" type="primary">msbA</name>
    <name evidence="14" type="ORF">DEH80_10485</name>
</gene>
<keyword evidence="5" id="KW-0547">Nucleotide-binding</keyword>
<dbReference type="FunFam" id="3.40.50.300:FF:000140">
    <property type="entry name" value="Lipid A export ATP-binding/permease protein MsbA"/>
    <property type="match status" value="1"/>
</dbReference>
<dbReference type="PANTHER" id="PTHR43394">
    <property type="entry name" value="ATP-DEPENDENT PERMEASE MDL1, MITOCHONDRIAL"/>
    <property type="match status" value="1"/>
</dbReference>
<protein>
    <submittedName>
        <fullName evidence="14">Lipid A export permease/ATP-binding protein MsbA</fullName>
    </submittedName>
</protein>
<evidence type="ECO:0000256" key="5">
    <source>
        <dbReference type="ARBA" id="ARBA00022741"/>
    </source>
</evidence>
<evidence type="ECO:0000256" key="11">
    <source>
        <dbReference type="SAM" id="Phobius"/>
    </source>
</evidence>
<dbReference type="OrthoDB" id="6336411at2"/>
<evidence type="ECO:0000256" key="4">
    <source>
        <dbReference type="ARBA" id="ARBA00022692"/>
    </source>
</evidence>
<dbReference type="EMBL" id="QEQK01000008">
    <property type="protein sequence ID" value="PWN55838.1"/>
    <property type="molecule type" value="Genomic_DNA"/>
</dbReference>
<evidence type="ECO:0000256" key="3">
    <source>
        <dbReference type="ARBA" id="ARBA00022475"/>
    </source>
</evidence>
<dbReference type="Gene3D" id="1.20.1560.10">
    <property type="entry name" value="ABC transporter type 1, transmembrane domain"/>
    <property type="match status" value="1"/>
</dbReference>
<dbReference type="Pfam" id="PF00664">
    <property type="entry name" value="ABC_membrane"/>
    <property type="match status" value="1"/>
</dbReference>
<dbReference type="NCBIfam" id="TIGR02203">
    <property type="entry name" value="MsbA_lipidA"/>
    <property type="match status" value="1"/>
</dbReference>
<feature type="transmembrane region" description="Helical" evidence="11">
    <location>
        <begin position="169"/>
        <end position="189"/>
    </location>
</feature>
<dbReference type="PANTHER" id="PTHR43394:SF1">
    <property type="entry name" value="ATP-BINDING CASSETTE SUB-FAMILY B MEMBER 10, MITOCHONDRIAL"/>
    <property type="match status" value="1"/>
</dbReference>
<dbReference type="GO" id="GO:0015421">
    <property type="term" value="F:ABC-type oligopeptide transporter activity"/>
    <property type="evidence" value="ECO:0007669"/>
    <property type="project" value="TreeGrafter"/>
</dbReference>
<dbReference type="InterPro" id="IPR017871">
    <property type="entry name" value="ABC_transporter-like_CS"/>
</dbReference>
<feature type="transmembrane region" description="Helical" evidence="11">
    <location>
        <begin position="249"/>
        <end position="274"/>
    </location>
</feature>
<dbReference type="PROSITE" id="PS50893">
    <property type="entry name" value="ABC_TRANSPORTER_2"/>
    <property type="match status" value="1"/>
</dbReference>
<comment type="caution">
    <text evidence="14">The sequence shown here is derived from an EMBL/GenBank/DDBJ whole genome shotgun (WGS) entry which is preliminary data.</text>
</comment>
<organism evidence="14 15">
    <name type="scientific">Abyssibacter profundi</name>
    <dbReference type="NCBI Taxonomy" id="2182787"/>
    <lineage>
        <taxon>Bacteria</taxon>
        <taxon>Pseudomonadati</taxon>
        <taxon>Pseudomonadota</taxon>
        <taxon>Gammaproteobacteria</taxon>
        <taxon>Chromatiales</taxon>
        <taxon>Oceanococcaceae</taxon>
        <taxon>Abyssibacter</taxon>
    </lineage>
</organism>
<dbReference type="InterPro" id="IPR011527">
    <property type="entry name" value="ABC1_TM_dom"/>
</dbReference>
<dbReference type="RefSeq" id="WP_109720448.1">
    <property type="nucleotide sequence ID" value="NZ_QEQK01000008.1"/>
</dbReference>
<dbReference type="PROSITE" id="PS50929">
    <property type="entry name" value="ABC_TM1F"/>
    <property type="match status" value="1"/>
</dbReference>
<dbReference type="InterPro" id="IPR011917">
    <property type="entry name" value="ABC_transpr_lipidA"/>
</dbReference>
<keyword evidence="2" id="KW-0813">Transport</keyword>
<keyword evidence="10 11" id="KW-0472">Membrane</keyword>
<dbReference type="Proteomes" id="UP000251800">
    <property type="component" value="Unassembled WGS sequence"/>
</dbReference>
<dbReference type="PROSITE" id="PS00211">
    <property type="entry name" value="ABC_TRANSPORTER_1"/>
    <property type="match status" value="1"/>
</dbReference>
<evidence type="ECO:0000256" key="8">
    <source>
        <dbReference type="ARBA" id="ARBA00022989"/>
    </source>
</evidence>
<evidence type="ECO:0000256" key="10">
    <source>
        <dbReference type="ARBA" id="ARBA00023136"/>
    </source>
</evidence>
<dbReference type="GO" id="GO:0005886">
    <property type="term" value="C:plasma membrane"/>
    <property type="evidence" value="ECO:0007669"/>
    <property type="project" value="UniProtKB-SubCell"/>
</dbReference>
<evidence type="ECO:0000259" key="13">
    <source>
        <dbReference type="PROSITE" id="PS50929"/>
    </source>
</evidence>
<evidence type="ECO:0000256" key="7">
    <source>
        <dbReference type="ARBA" id="ARBA00022967"/>
    </source>
</evidence>
<accession>A0A363UK97</accession>
<feature type="transmembrane region" description="Helical" evidence="11">
    <location>
        <begin position="73"/>
        <end position="96"/>
    </location>
</feature>
<dbReference type="InterPro" id="IPR039421">
    <property type="entry name" value="Type_1_exporter"/>
</dbReference>
<evidence type="ECO:0000313" key="14">
    <source>
        <dbReference type="EMBL" id="PWN55838.1"/>
    </source>
</evidence>
<dbReference type="GO" id="GO:0034040">
    <property type="term" value="F:ATPase-coupled lipid transmembrane transporter activity"/>
    <property type="evidence" value="ECO:0007669"/>
    <property type="project" value="InterPro"/>
</dbReference>
<dbReference type="SUPFAM" id="SSF52540">
    <property type="entry name" value="P-loop containing nucleoside triphosphate hydrolases"/>
    <property type="match status" value="1"/>
</dbReference>
<evidence type="ECO:0000256" key="6">
    <source>
        <dbReference type="ARBA" id="ARBA00022840"/>
    </source>
</evidence>
<dbReference type="AlphaFoldDB" id="A0A363UK97"/>
<evidence type="ECO:0000256" key="9">
    <source>
        <dbReference type="ARBA" id="ARBA00023055"/>
    </source>
</evidence>
<keyword evidence="15" id="KW-1185">Reference proteome</keyword>
<proteinExistence type="predicted"/>
<dbReference type="InterPro" id="IPR036640">
    <property type="entry name" value="ABC1_TM_sf"/>
</dbReference>
<dbReference type="GO" id="GO:0005524">
    <property type="term" value="F:ATP binding"/>
    <property type="evidence" value="ECO:0007669"/>
    <property type="project" value="UniProtKB-KW"/>
</dbReference>
<comment type="subcellular location">
    <subcellularLocation>
        <location evidence="1">Cell membrane</location>
        <topology evidence="1">Multi-pass membrane protein</topology>
    </subcellularLocation>
</comment>
<feature type="transmembrane region" description="Helical" evidence="11">
    <location>
        <begin position="30"/>
        <end position="52"/>
    </location>
</feature>
<keyword evidence="4 11" id="KW-0812">Transmembrane</keyword>
<keyword evidence="8 11" id="KW-1133">Transmembrane helix</keyword>
<feature type="domain" description="ABC transporter" evidence="12">
    <location>
        <begin position="345"/>
        <end position="579"/>
    </location>
</feature>
<evidence type="ECO:0000259" key="12">
    <source>
        <dbReference type="PROSITE" id="PS50893"/>
    </source>
</evidence>
<dbReference type="SMART" id="SM00382">
    <property type="entry name" value="AAA"/>
    <property type="match status" value="1"/>
</dbReference>
<keyword evidence="3" id="KW-1003">Cell membrane</keyword>
<evidence type="ECO:0000256" key="2">
    <source>
        <dbReference type="ARBA" id="ARBA00022448"/>
    </source>
</evidence>
<keyword evidence="6 14" id="KW-0067">ATP-binding</keyword>
<reference evidence="14 15" key="1">
    <citation type="submission" date="2018-05" db="EMBL/GenBank/DDBJ databases">
        <title>Abyssibacter profundi OUC007T gen. nov., sp. nov, a marine bacterium isolated from seawater of the Mariana Trench.</title>
        <authorList>
            <person name="Zhou S."/>
        </authorList>
    </citation>
    <scope>NUCLEOTIDE SEQUENCE [LARGE SCALE GENOMIC DNA]</scope>
    <source>
        <strain evidence="14 15">OUC007</strain>
    </source>
</reference>